<evidence type="ECO:0000256" key="14">
    <source>
        <dbReference type="ARBA" id="ARBA00049744"/>
    </source>
</evidence>
<dbReference type="InterPro" id="IPR036188">
    <property type="entry name" value="FAD/NAD-bd_sf"/>
</dbReference>
<keyword evidence="5" id="KW-0274">FAD</keyword>
<comment type="similarity">
    <text evidence="2">Belongs to the GMC oxidoreductase family.</text>
</comment>
<evidence type="ECO:0000256" key="11">
    <source>
        <dbReference type="ARBA" id="ARBA00038856"/>
    </source>
</evidence>
<evidence type="ECO:0000256" key="4">
    <source>
        <dbReference type="ARBA" id="ARBA00022630"/>
    </source>
</evidence>
<keyword evidence="7" id="KW-0443">Lipid metabolism</keyword>
<evidence type="ECO:0000259" key="17">
    <source>
        <dbReference type="Pfam" id="PF05199"/>
    </source>
</evidence>
<dbReference type="SUPFAM" id="SSF54373">
    <property type="entry name" value="FAD-linked reductases, C-terminal domain"/>
    <property type="match status" value="1"/>
</dbReference>
<evidence type="ECO:0000256" key="1">
    <source>
        <dbReference type="ARBA" id="ARBA00001974"/>
    </source>
</evidence>
<dbReference type="PROSITE" id="PS51318">
    <property type="entry name" value="TAT"/>
    <property type="match status" value="1"/>
</dbReference>
<keyword evidence="6" id="KW-0560">Oxidoreductase</keyword>
<dbReference type="PANTHER" id="PTHR47470:SF1">
    <property type="entry name" value="FAD-DEPENDENT OXIDOREDUCTASE 2 FAD BINDING DOMAIN-CONTAINING PROTEIN"/>
    <property type="match status" value="1"/>
</dbReference>
<reference evidence="19" key="1">
    <citation type="journal article" date="2019" name="Int. J. Syst. Evol. Microbiol.">
        <title>The Global Catalogue of Microorganisms (GCM) 10K type strain sequencing project: providing services to taxonomists for standard genome sequencing and annotation.</title>
        <authorList>
            <consortium name="The Broad Institute Genomics Platform"/>
            <consortium name="The Broad Institute Genome Sequencing Center for Infectious Disease"/>
            <person name="Wu L."/>
            <person name="Ma J."/>
        </authorList>
    </citation>
    <scope>NUCLEOTIDE SEQUENCE [LARGE SCALE GENOMIC DNA]</scope>
    <source>
        <strain evidence="19">JCM 18298</strain>
    </source>
</reference>
<dbReference type="Proteomes" id="UP001500603">
    <property type="component" value="Unassembled WGS sequence"/>
</dbReference>
<dbReference type="InterPro" id="IPR006311">
    <property type="entry name" value="TAT_signal"/>
</dbReference>
<evidence type="ECO:0000313" key="18">
    <source>
        <dbReference type="EMBL" id="GAA5050634.1"/>
    </source>
</evidence>
<dbReference type="InterPro" id="IPR000172">
    <property type="entry name" value="GMC_OxRdtase_N"/>
</dbReference>
<protein>
    <recommendedName>
        <fullName evidence="14">Cholesterol oxidase</fullName>
        <ecNumber evidence="13">1.1.3.6</ecNumber>
        <ecNumber evidence="11">5.3.3.1</ecNumber>
    </recommendedName>
    <alternativeName>
        <fullName evidence="15">Cholesterol isomerase</fullName>
    </alternativeName>
</protein>
<evidence type="ECO:0000256" key="9">
    <source>
        <dbReference type="ARBA" id="ARBA00023221"/>
    </source>
</evidence>
<evidence type="ECO:0000256" key="2">
    <source>
        <dbReference type="ARBA" id="ARBA00010790"/>
    </source>
</evidence>
<dbReference type="Gene3D" id="3.30.410.10">
    <property type="entry name" value="Cholesterol Oxidase, domain 2"/>
    <property type="match status" value="1"/>
</dbReference>
<accession>A0ABP9K3K6</accession>
<comment type="cofactor">
    <cofactor evidence="1">
        <name>FAD</name>
        <dbReference type="ChEBI" id="CHEBI:57692"/>
    </cofactor>
</comment>
<dbReference type="EC" id="5.3.3.1" evidence="11"/>
<evidence type="ECO:0000256" key="10">
    <source>
        <dbReference type="ARBA" id="ARBA00023235"/>
    </source>
</evidence>
<proteinExistence type="inferred from homology"/>
<dbReference type="SUPFAM" id="SSF51905">
    <property type="entry name" value="FAD/NAD(P)-binding domain"/>
    <property type="match status" value="1"/>
</dbReference>
<organism evidence="18 19">
    <name type="scientific">Nocardia callitridis</name>
    <dbReference type="NCBI Taxonomy" id="648753"/>
    <lineage>
        <taxon>Bacteria</taxon>
        <taxon>Bacillati</taxon>
        <taxon>Actinomycetota</taxon>
        <taxon>Actinomycetes</taxon>
        <taxon>Mycobacteriales</taxon>
        <taxon>Nocardiaceae</taxon>
        <taxon>Nocardia</taxon>
    </lineage>
</organism>
<name>A0ABP9K3K6_9NOCA</name>
<comment type="caution">
    <text evidence="18">The sequence shown here is derived from an EMBL/GenBank/DDBJ whole genome shotgun (WGS) entry which is preliminary data.</text>
</comment>
<evidence type="ECO:0000313" key="19">
    <source>
        <dbReference type="Proteomes" id="UP001500603"/>
    </source>
</evidence>
<evidence type="ECO:0000256" key="8">
    <source>
        <dbReference type="ARBA" id="ARBA00023166"/>
    </source>
</evidence>
<keyword evidence="10" id="KW-0413">Isomerase</keyword>
<dbReference type="Gene3D" id="3.50.50.60">
    <property type="entry name" value="FAD/NAD(P)-binding domain"/>
    <property type="match status" value="1"/>
</dbReference>
<dbReference type="InterPro" id="IPR052542">
    <property type="entry name" value="Cholesterol_Oxidase"/>
</dbReference>
<evidence type="ECO:0000256" key="5">
    <source>
        <dbReference type="ARBA" id="ARBA00022827"/>
    </source>
</evidence>
<evidence type="ECO:0000256" key="6">
    <source>
        <dbReference type="ARBA" id="ARBA00023002"/>
    </source>
</evidence>
<evidence type="ECO:0000256" key="3">
    <source>
        <dbReference type="ARBA" id="ARBA00022548"/>
    </source>
</evidence>
<keyword evidence="4" id="KW-0285">Flavoprotein</keyword>
<dbReference type="Pfam" id="PF13450">
    <property type="entry name" value="NAD_binding_8"/>
    <property type="match status" value="1"/>
</dbReference>
<keyword evidence="19" id="KW-1185">Reference proteome</keyword>
<evidence type="ECO:0000256" key="15">
    <source>
        <dbReference type="ARBA" id="ARBA00049778"/>
    </source>
</evidence>
<keyword evidence="8" id="KW-1207">Sterol metabolism</keyword>
<dbReference type="InterPro" id="IPR007867">
    <property type="entry name" value="GMC_OxRtase_C"/>
</dbReference>
<comment type="pathway">
    <text evidence="12">Steroid metabolism; cholesterol degradation.</text>
</comment>
<dbReference type="RefSeq" id="WP_425577585.1">
    <property type="nucleotide sequence ID" value="NZ_BAABJM010000002.1"/>
</dbReference>
<gene>
    <name evidence="18" type="ORF">GCM10023318_21090</name>
</gene>
<dbReference type="EC" id="1.1.3.6" evidence="13"/>
<keyword evidence="3" id="KW-0153">Cholesterol metabolism</keyword>
<evidence type="ECO:0000256" key="7">
    <source>
        <dbReference type="ARBA" id="ARBA00023098"/>
    </source>
</evidence>
<keyword evidence="9" id="KW-0753">Steroid metabolism</keyword>
<feature type="domain" description="Glucose-methanol-choline oxidoreductase N-terminal" evidence="16">
    <location>
        <begin position="131"/>
        <end position="341"/>
    </location>
</feature>
<feature type="domain" description="Glucose-methanol-choline oxidoreductase C-terminal" evidence="17">
    <location>
        <begin position="469"/>
        <end position="525"/>
    </location>
</feature>
<dbReference type="PANTHER" id="PTHR47470">
    <property type="entry name" value="CHOLESTEROL OXIDASE"/>
    <property type="match status" value="1"/>
</dbReference>
<sequence length="541" mass="56483">MTSKGFAAADSASGRGGISRRGLLTAAALGAAAAPLLSVTPSVGRARASVPLTREDHRVIVIGSGFGGGVTALRLAQAGVPVLVLERGTRWPTGPNAETFPHPSSPDKRLLWHRSAPQVFGKPVGFDPYVGLLDTVIGENMTAVCAAGVGGGSLVYQGMTLQPSEAVFNTVLPEALDYATMDRVYYPRVARMLGAATAPDELVNSPTYSAPRIFARNVEAAGYTVEKIPMPIDWSYAVRELTGEMKPSYTNGDCAMGVNNGGKNSVDVTYIAAAEATGLATVHTLHEVTDVAMTDDGRWQVSVDRTDLSGAVVEQKILTANAVVMAAGTMNTNKLLLRAAAKGEIPDLPDGLGTGWGNNGDRIYTWTSVREDFGAAQGGPVVFGSKEWDNPNTANTVIQASIPPMGADIHTTMLVGFGVTAGRGHVSYDAAAETAKLFWPTDADHDLQPRIRQRLDAIAGPGSQLTDTNAVVPSTWHPLGGVAMGPICDLDGRVHGKPGLYVLDGSLIPGNTGACNPSMTIAAVAERAIDNLIAEDVGTVF</sequence>
<dbReference type="EMBL" id="BAABJM010000002">
    <property type="protein sequence ID" value="GAA5050634.1"/>
    <property type="molecule type" value="Genomic_DNA"/>
</dbReference>
<dbReference type="Pfam" id="PF05199">
    <property type="entry name" value="GMC_oxred_C"/>
    <property type="match status" value="1"/>
</dbReference>
<dbReference type="Pfam" id="PF00732">
    <property type="entry name" value="GMC_oxred_N"/>
    <property type="match status" value="1"/>
</dbReference>
<evidence type="ECO:0000259" key="16">
    <source>
        <dbReference type="Pfam" id="PF00732"/>
    </source>
</evidence>
<evidence type="ECO:0000256" key="12">
    <source>
        <dbReference type="ARBA" id="ARBA00049645"/>
    </source>
</evidence>
<evidence type="ECO:0000256" key="13">
    <source>
        <dbReference type="ARBA" id="ARBA00049723"/>
    </source>
</evidence>